<dbReference type="GO" id="GO:0016491">
    <property type="term" value="F:oxidoreductase activity"/>
    <property type="evidence" value="ECO:0007669"/>
    <property type="project" value="InterPro"/>
</dbReference>
<dbReference type="Gene3D" id="3.40.50.80">
    <property type="entry name" value="Nucleotide-binding domain of ferredoxin-NADP reductase (FNR) module"/>
    <property type="match status" value="1"/>
</dbReference>
<evidence type="ECO:0000313" key="2">
    <source>
        <dbReference type="EMBL" id="GAH97968.1"/>
    </source>
</evidence>
<organism evidence="2">
    <name type="scientific">marine sediment metagenome</name>
    <dbReference type="NCBI Taxonomy" id="412755"/>
    <lineage>
        <taxon>unclassified sequences</taxon>
        <taxon>metagenomes</taxon>
        <taxon>ecological metagenomes</taxon>
    </lineage>
</organism>
<feature type="domain" description="Oxidoreductase FAD/NAD(P)-binding" evidence="1">
    <location>
        <begin position="26"/>
        <end position="122"/>
    </location>
</feature>
<reference evidence="2" key="1">
    <citation type="journal article" date="2014" name="Front. Microbiol.">
        <title>High frequency of phylogenetically diverse reductive dehalogenase-homologous genes in deep subseafloor sedimentary metagenomes.</title>
        <authorList>
            <person name="Kawai M."/>
            <person name="Futagami T."/>
            <person name="Toyoda A."/>
            <person name="Takaki Y."/>
            <person name="Nishi S."/>
            <person name="Hori S."/>
            <person name="Arai W."/>
            <person name="Tsubouchi T."/>
            <person name="Morono Y."/>
            <person name="Uchiyama I."/>
            <person name="Ito T."/>
            <person name="Fujiyama A."/>
            <person name="Inagaki F."/>
            <person name="Takami H."/>
        </authorList>
    </citation>
    <scope>NUCLEOTIDE SEQUENCE</scope>
    <source>
        <strain evidence="2">Expedition CK06-06</strain>
    </source>
</reference>
<dbReference type="InterPro" id="IPR039261">
    <property type="entry name" value="FNR_nucleotide-bd"/>
</dbReference>
<dbReference type="PANTHER" id="PTHR43513:SF3">
    <property type="entry name" value="DIHYDROOROTATE DEHYDROGENASE B (NAD(+)), ELECTRON TRANSFER SUBUNIT-RELATED"/>
    <property type="match status" value="1"/>
</dbReference>
<dbReference type="SUPFAM" id="SSF52343">
    <property type="entry name" value="Ferredoxin reductase-like, C-terminal NADP-linked domain"/>
    <property type="match status" value="1"/>
</dbReference>
<dbReference type="EMBL" id="BARU01045940">
    <property type="protein sequence ID" value="GAH97968.1"/>
    <property type="molecule type" value="Genomic_DNA"/>
</dbReference>
<comment type="caution">
    <text evidence="2">The sequence shown here is derived from an EMBL/GenBank/DDBJ whole genome shotgun (WGS) entry which is preliminary data.</text>
</comment>
<feature type="non-terminal residue" evidence="2">
    <location>
        <position position="1"/>
    </location>
</feature>
<feature type="non-terminal residue" evidence="2">
    <location>
        <position position="138"/>
    </location>
</feature>
<gene>
    <name evidence="2" type="ORF">S03H2_69504</name>
</gene>
<dbReference type="InterPro" id="IPR050353">
    <property type="entry name" value="PyrK_electron_transfer"/>
</dbReference>
<dbReference type="PANTHER" id="PTHR43513">
    <property type="entry name" value="DIHYDROOROTATE DEHYDROGENASE B (NAD(+)), ELECTRON TRANSFER SUBUNIT"/>
    <property type="match status" value="1"/>
</dbReference>
<dbReference type="InterPro" id="IPR001433">
    <property type="entry name" value="OxRdtase_FAD/NAD-bd"/>
</dbReference>
<dbReference type="AlphaFoldDB" id="X1LV40"/>
<dbReference type="Pfam" id="PF00175">
    <property type="entry name" value="NAD_binding_1"/>
    <property type="match status" value="1"/>
</dbReference>
<name>X1LV40_9ZZZZ</name>
<sequence length="138" mass="15587">VGIRGPFGNGFQIPEFNSNNQLNIVVGGGIGMAPLIPLISELIKLKIKIIVIEGVKSKEEIIFKKYLDNYLIENENFYISTDDGSYGYKGFVTDLFNSIIETEMEKGNKINQVYSCGPEQMMYELFHICEKFNIAFQG</sequence>
<evidence type="ECO:0000259" key="1">
    <source>
        <dbReference type="Pfam" id="PF00175"/>
    </source>
</evidence>
<protein>
    <recommendedName>
        <fullName evidence="1">Oxidoreductase FAD/NAD(P)-binding domain-containing protein</fullName>
    </recommendedName>
</protein>
<proteinExistence type="predicted"/>
<accession>X1LV40</accession>